<comment type="cofactor">
    <cofactor evidence="1">
        <name>Mg(2+)</name>
        <dbReference type="ChEBI" id="CHEBI:18420"/>
    </cofactor>
</comment>
<dbReference type="EC" id="3.6.1.1" evidence="2"/>
<dbReference type="SUPFAM" id="SSF50324">
    <property type="entry name" value="Inorganic pyrophosphatase"/>
    <property type="match status" value="1"/>
</dbReference>
<dbReference type="STRING" id="47312.SAMN04489765_0693"/>
<evidence type="ECO:0000256" key="2">
    <source>
        <dbReference type="ARBA" id="ARBA00012146"/>
    </source>
</evidence>
<dbReference type="EMBL" id="FNLF01000002">
    <property type="protein sequence ID" value="SDQ51164.1"/>
    <property type="molecule type" value="Genomic_DNA"/>
</dbReference>
<dbReference type="GO" id="GO:0005737">
    <property type="term" value="C:cytoplasm"/>
    <property type="evidence" value="ECO:0007669"/>
    <property type="project" value="InterPro"/>
</dbReference>
<evidence type="ECO:0000256" key="4">
    <source>
        <dbReference type="ARBA" id="ARBA00022801"/>
    </source>
</evidence>
<evidence type="ECO:0000256" key="1">
    <source>
        <dbReference type="ARBA" id="ARBA00001946"/>
    </source>
</evidence>
<accession>A0A1H1BGJ9</accession>
<dbReference type="Proteomes" id="UP000183053">
    <property type="component" value="Unassembled WGS sequence"/>
</dbReference>
<keyword evidence="3" id="KW-0479">Metal-binding</keyword>
<dbReference type="Pfam" id="PF00719">
    <property type="entry name" value="Pyrophosphatase"/>
    <property type="match status" value="1"/>
</dbReference>
<sequence length="138" mass="14851">MWGAYDAVVVLESDRYFAALDELISTSTLVIDRRAGSAHPRIPHAVYPLDYGYLVGTTGGDGDGIDVFVGTERNSGLVGVLLTADVAKRDAEVKLLVDCAATEIDEVQRFLTEVLGIGGVPVLRAKRKQAGYETRPDL</sequence>
<dbReference type="InterPro" id="IPR036649">
    <property type="entry name" value="Pyrophosphatase_sf"/>
</dbReference>
<dbReference type="AlphaFoldDB" id="A0A1H1BGJ9"/>
<dbReference type="GO" id="GO:0004427">
    <property type="term" value="F:inorganic diphosphate phosphatase activity"/>
    <property type="evidence" value="ECO:0007669"/>
    <property type="project" value="InterPro"/>
</dbReference>
<dbReference type="InterPro" id="IPR008162">
    <property type="entry name" value="Pyrophosphatase"/>
</dbReference>
<name>A0A1H1BGJ9_9ACTN</name>
<dbReference type="Gene3D" id="3.90.80.10">
    <property type="entry name" value="Inorganic pyrophosphatase"/>
    <property type="match status" value="1"/>
</dbReference>
<evidence type="ECO:0000256" key="3">
    <source>
        <dbReference type="ARBA" id="ARBA00022723"/>
    </source>
</evidence>
<protein>
    <recommendedName>
        <fullName evidence="2">inorganic diphosphatase</fullName>
        <ecNumber evidence="2">3.6.1.1</ecNumber>
    </recommendedName>
</protein>
<gene>
    <name evidence="6" type="ORF">SAMN04489765_0693</name>
</gene>
<keyword evidence="4" id="KW-0378">Hydrolase</keyword>
<evidence type="ECO:0000313" key="6">
    <source>
        <dbReference type="EMBL" id="SDQ51164.1"/>
    </source>
</evidence>
<keyword evidence="5" id="KW-0460">Magnesium</keyword>
<dbReference type="GO" id="GO:0000287">
    <property type="term" value="F:magnesium ion binding"/>
    <property type="evidence" value="ECO:0007669"/>
    <property type="project" value="InterPro"/>
</dbReference>
<evidence type="ECO:0000313" key="7">
    <source>
        <dbReference type="Proteomes" id="UP000183053"/>
    </source>
</evidence>
<proteinExistence type="predicted"/>
<keyword evidence="7" id="KW-1185">Reference proteome</keyword>
<organism evidence="6 7">
    <name type="scientific">Tsukamurella pulmonis</name>
    <dbReference type="NCBI Taxonomy" id="47312"/>
    <lineage>
        <taxon>Bacteria</taxon>
        <taxon>Bacillati</taxon>
        <taxon>Actinomycetota</taxon>
        <taxon>Actinomycetes</taxon>
        <taxon>Mycobacteriales</taxon>
        <taxon>Tsukamurellaceae</taxon>
        <taxon>Tsukamurella</taxon>
    </lineage>
</organism>
<dbReference type="GO" id="GO:0006796">
    <property type="term" value="P:phosphate-containing compound metabolic process"/>
    <property type="evidence" value="ECO:0007669"/>
    <property type="project" value="InterPro"/>
</dbReference>
<evidence type="ECO:0000256" key="5">
    <source>
        <dbReference type="ARBA" id="ARBA00022842"/>
    </source>
</evidence>
<reference evidence="7" key="1">
    <citation type="submission" date="2016-10" db="EMBL/GenBank/DDBJ databases">
        <authorList>
            <person name="Varghese N."/>
            <person name="Submissions S."/>
        </authorList>
    </citation>
    <scope>NUCLEOTIDE SEQUENCE [LARGE SCALE GENOMIC DNA]</scope>
    <source>
        <strain evidence="7">DSM 44142</strain>
    </source>
</reference>
<dbReference type="OrthoDB" id="9798247at2"/>